<dbReference type="Gene3D" id="3.30.2350.20">
    <property type="entry name" value="TruD, catalytic domain"/>
    <property type="match status" value="1"/>
</dbReference>
<dbReference type="SUPFAM" id="SSF55120">
    <property type="entry name" value="Pseudouridine synthase"/>
    <property type="match status" value="1"/>
</dbReference>
<proteinExistence type="predicted"/>
<keyword evidence="1" id="KW-0819">tRNA processing</keyword>
<protein>
    <submittedName>
        <fullName evidence="2">Pseudouridylate synthase 7 homolog</fullName>
    </submittedName>
</protein>
<accession>A0A8D9ASW1</accession>
<dbReference type="GO" id="GO:0001522">
    <property type="term" value="P:pseudouridine synthesis"/>
    <property type="evidence" value="ECO:0007669"/>
    <property type="project" value="InterPro"/>
</dbReference>
<evidence type="ECO:0000313" key="2">
    <source>
        <dbReference type="EMBL" id="CAG6772188.1"/>
    </source>
</evidence>
<sequence>MAGSWYYDYLDMDSFRSIVKLFSLTGKQQFRMRWQDPWYYDYLDMDSFRSSVKLFSLTGSYRKIVLKAPDVAWSIIRHDLPDDDILLSDACKLANRTLSEFKTKSLKAVAIEMTLPPGVYATMALREVMKCSAYAAHQRTPVSSVPIPVVQTEEGAYIDY</sequence>
<evidence type="ECO:0000256" key="1">
    <source>
        <dbReference type="ARBA" id="ARBA00022694"/>
    </source>
</evidence>
<dbReference type="GO" id="GO:0003723">
    <property type="term" value="F:RNA binding"/>
    <property type="evidence" value="ECO:0007669"/>
    <property type="project" value="InterPro"/>
</dbReference>
<dbReference type="InterPro" id="IPR001656">
    <property type="entry name" value="PsdUridine_synth_TruD"/>
</dbReference>
<dbReference type="PANTHER" id="PTHR13326:SF31">
    <property type="entry name" value="PSEUDOURIDYLATE SYNTHASE 7 HOMOLOG"/>
    <property type="match status" value="1"/>
</dbReference>
<dbReference type="EMBL" id="HBUF01587051">
    <property type="protein sequence ID" value="CAG6772188.1"/>
    <property type="molecule type" value="Transcribed_RNA"/>
</dbReference>
<reference evidence="2" key="1">
    <citation type="submission" date="2021-05" db="EMBL/GenBank/DDBJ databases">
        <authorList>
            <person name="Alioto T."/>
            <person name="Alioto T."/>
            <person name="Gomez Garrido J."/>
        </authorList>
    </citation>
    <scope>NUCLEOTIDE SEQUENCE</scope>
</reference>
<organism evidence="2">
    <name type="scientific">Cacopsylla melanoneura</name>
    <dbReference type="NCBI Taxonomy" id="428564"/>
    <lineage>
        <taxon>Eukaryota</taxon>
        <taxon>Metazoa</taxon>
        <taxon>Ecdysozoa</taxon>
        <taxon>Arthropoda</taxon>
        <taxon>Hexapoda</taxon>
        <taxon>Insecta</taxon>
        <taxon>Pterygota</taxon>
        <taxon>Neoptera</taxon>
        <taxon>Paraneoptera</taxon>
        <taxon>Hemiptera</taxon>
        <taxon>Sternorrhyncha</taxon>
        <taxon>Psylloidea</taxon>
        <taxon>Psyllidae</taxon>
        <taxon>Psyllinae</taxon>
        <taxon>Cacopsylla</taxon>
    </lineage>
</organism>
<dbReference type="InterPro" id="IPR020103">
    <property type="entry name" value="PsdUridine_synth_cat_dom_sf"/>
</dbReference>
<dbReference type="GO" id="GO:0008033">
    <property type="term" value="P:tRNA processing"/>
    <property type="evidence" value="ECO:0007669"/>
    <property type="project" value="UniProtKB-KW"/>
</dbReference>
<dbReference type="GO" id="GO:0009982">
    <property type="term" value="F:pseudouridine synthase activity"/>
    <property type="evidence" value="ECO:0007669"/>
    <property type="project" value="InterPro"/>
</dbReference>
<dbReference type="InterPro" id="IPR042214">
    <property type="entry name" value="TruD_catalytic"/>
</dbReference>
<dbReference type="AlphaFoldDB" id="A0A8D9ASW1"/>
<dbReference type="GO" id="GO:0005634">
    <property type="term" value="C:nucleus"/>
    <property type="evidence" value="ECO:0007669"/>
    <property type="project" value="TreeGrafter"/>
</dbReference>
<name>A0A8D9ASW1_9HEMI</name>
<dbReference type="PANTHER" id="PTHR13326">
    <property type="entry name" value="TRNA PSEUDOURIDINE SYNTHASE D"/>
    <property type="match status" value="1"/>
</dbReference>